<proteinExistence type="predicted"/>
<keyword evidence="1" id="KW-1133">Transmembrane helix</keyword>
<evidence type="ECO:0000313" key="2">
    <source>
        <dbReference type="EMBL" id="SPP65570.1"/>
    </source>
</evidence>
<accession>A0A330L6N6</accession>
<dbReference type="EMBL" id="OUNR01000017">
    <property type="protein sequence ID" value="SPP65570.1"/>
    <property type="molecule type" value="Genomic_DNA"/>
</dbReference>
<evidence type="ECO:0000313" key="3">
    <source>
        <dbReference type="Proteomes" id="UP000248168"/>
    </source>
</evidence>
<name>A0A330L6N6_9BACT</name>
<keyword evidence="1" id="KW-0472">Membrane</keyword>
<dbReference type="Proteomes" id="UP000248168">
    <property type="component" value="Unassembled WGS sequence"/>
</dbReference>
<organism evidence="2 3">
    <name type="scientific">Nitrospira lenta</name>
    <dbReference type="NCBI Taxonomy" id="1436998"/>
    <lineage>
        <taxon>Bacteria</taxon>
        <taxon>Pseudomonadati</taxon>
        <taxon>Nitrospirota</taxon>
        <taxon>Nitrospiria</taxon>
        <taxon>Nitrospirales</taxon>
        <taxon>Nitrospiraceae</taxon>
        <taxon>Nitrospira</taxon>
    </lineage>
</organism>
<protein>
    <submittedName>
        <fullName evidence="2">Uncharacterized protein</fullName>
    </submittedName>
</protein>
<dbReference type="InParanoid" id="A0A330L6N6"/>
<dbReference type="RefSeq" id="WP_181416832.1">
    <property type="nucleotide sequence ID" value="NZ_OUNR01000017.1"/>
</dbReference>
<gene>
    <name evidence="2" type="ORF">NITLEN_40043</name>
</gene>
<evidence type="ECO:0000256" key="1">
    <source>
        <dbReference type="SAM" id="Phobius"/>
    </source>
</evidence>
<feature type="transmembrane region" description="Helical" evidence="1">
    <location>
        <begin position="15"/>
        <end position="36"/>
    </location>
</feature>
<keyword evidence="1" id="KW-0812">Transmembrane</keyword>
<reference evidence="3" key="1">
    <citation type="submission" date="2018-04" db="EMBL/GenBank/DDBJ databases">
        <authorList>
            <person name="Lucker S."/>
            <person name="Sakoula D."/>
        </authorList>
    </citation>
    <scope>NUCLEOTIDE SEQUENCE [LARGE SCALE GENOMIC DNA]</scope>
</reference>
<keyword evidence="3" id="KW-1185">Reference proteome</keyword>
<dbReference type="AlphaFoldDB" id="A0A330L6N6"/>
<sequence>MPPRSSGPGDDDRGVIVSLAVAFGMIVGALAALWIAGGGAEMVAWWSP</sequence>